<comment type="similarity">
    <text evidence="1">Belongs to the type-I restriction system S methylase family.</text>
</comment>
<feature type="domain" description="Type I restriction modification DNA specificity" evidence="5">
    <location>
        <begin position="17"/>
        <end position="176"/>
    </location>
</feature>
<dbReference type="OrthoDB" id="84651at2157"/>
<reference evidence="6" key="1">
    <citation type="submission" date="2007-06" db="EMBL/GenBank/DDBJ databases">
        <title>Complete sequence of Methanococcus vannielii SB.</title>
        <authorList>
            <consortium name="US DOE Joint Genome Institute"/>
            <person name="Copeland A."/>
            <person name="Lucas S."/>
            <person name="Lapidus A."/>
            <person name="Barry K."/>
            <person name="Glavina del Rio T."/>
            <person name="Dalin E."/>
            <person name="Tice H."/>
            <person name="Pitluck S."/>
            <person name="Chain P."/>
            <person name="Malfatti S."/>
            <person name="Shin M."/>
            <person name="Vergez L."/>
            <person name="Schmutz J."/>
            <person name="Larimer F."/>
            <person name="Land M."/>
            <person name="Hauser L."/>
            <person name="Kyrpides N."/>
            <person name="Anderson I."/>
            <person name="Sieprawska-Lupa M."/>
            <person name="Whitman W.B."/>
            <person name="Richardson P."/>
        </authorList>
    </citation>
    <scope>NUCLEOTIDE SEQUENCE [LARGE SCALE GENOMIC DNA]</scope>
    <source>
        <strain evidence="6">SB</strain>
    </source>
</reference>
<feature type="coiled-coil region" evidence="4">
    <location>
        <begin position="367"/>
        <end position="394"/>
    </location>
</feature>
<dbReference type="Gene3D" id="1.10.287.1120">
    <property type="entry name" value="Bipartite methylase S protein"/>
    <property type="match status" value="1"/>
</dbReference>
<dbReference type="InterPro" id="IPR044946">
    <property type="entry name" value="Restrct_endonuc_typeI_TRD_sf"/>
</dbReference>
<dbReference type="RefSeq" id="WP_011972076.1">
    <property type="nucleotide sequence ID" value="NC_009634.1"/>
</dbReference>
<dbReference type="PANTHER" id="PTHR43140">
    <property type="entry name" value="TYPE-1 RESTRICTION ENZYME ECOKI SPECIFICITY PROTEIN"/>
    <property type="match status" value="1"/>
</dbReference>
<dbReference type="REBASE" id="15410">
    <property type="entry name" value="S.MvaSBORF263P"/>
</dbReference>
<protein>
    <submittedName>
        <fullName evidence="6">Restriction modification system DNA specificity domain</fullName>
    </submittedName>
</protein>
<dbReference type="eggNOG" id="arCOG02626">
    <property type="taxonomic scope" value="Archaea"/>
</dbReference>
<dbReference type="HOGENOM" id="CLU_021095_1_0_2"/>
<accession>A6UNV1</accession>
<dbReference type="STRING" id="406327.Mevan_0264"/>
<dbReference type="GO" id="GO:0009307">
    <property type="term" value="P:DNA restriction-modification system"/>
    <property type="evidence" value="ECO:0007669"/>
    <property type="project" value="UniProtKB-KW"/>
</dbReference>
<evidence type="ECO:0000256" key="4">
    <source>
        <dbReference type="SAM" id="Coils"/>
    </source>
</evidence>
<dbReference type="Gene3D" id="3.90.220.20">
    <property type="entry name" value="DNA methylase specificity domains"/>
    <property type="match status" value="2"/>
</dbReference>
<evidence type="ECO:0000256" key="3">
    <source>
        <dbReference type="ARBA" id="ARBA00023125"/>
    </source>
</evidence>
<evidence type="ECO:0000256" key="2">
    <source>
        <dbReference type="ARBA" id="ARBA00022747"/>
    </source>
</evidence>
<organism evidence="6 7">
    <name type="scientific">Methanococcus vannielii (strain ATCC 35089 / DSM 1224 / JCM 13029 / OCM 148 / SB)</name>
    <dbReference type="NCBI Taxonomy" id="406327"/>
    <lineage>
        <taxon>Archaea</taxon>
        <taxon>Methanobacteriati</taxon>
        <taxon>Methanobacteriota</taxon>
        <taxon>Methanomada group</taxon>
        <taxon>Methanococci</taxon>
        <taxon>Methanococcales</taxon>
        <taxon>Methanococcaceae</taxon>
        <taxon>Methanococcus</taxon>
    </lineage>
</organism>
<dbReference type="PANTHER" id="PTHR43140:SF1">
    <property type="entry name" value="TYPE I RESTRICTION ENZYME ECOKI SPECIFICITY SUBUNIT"/>
    <property type="match status" value="1"/>
</dbReference>
<dbReference type="InterPro" id="IPR051212">
    <property type="entry name" value="Type-I_RE_S_subunit"/>
</dbReference>
<keyword evidence="3" id="KW-0238">DNA-binding</keyword>
<sequence>MARAMKDSGIEWIGDIPADWNVIKTKHLCDISTGNQDTINRVDGGDYPFFIRSKNVERINTYSFDGEAVLTAGDGDVGKIFHYIDGKFDYHQRVYKFSDFRSVIGRYFYYYISSNLIRELGKYNAKTTVESLRLPWLKEFPVIVSKIEEQQQIAQYLDDKVGQIDSIIEKTKSSIEEYKKYKQSIMTETVTKGLDPTVMMKDSGVEWIGDIPEHWDMVKIKSLLYEINERNVDENAVLLSLFTALGVAPRSEMEEKGNKAVTVINYKIVKRGDLIVNKLLAWMGAIAFSDYEGVTSPDYDVYRFHENAEALTEFYEWYFRFTKFKDDCYKFGRGIMMMRWRTYPAQFKNIYVVNPPLEEQKQIIDYLKQKIADIDQLIDKKQRLITELESYKKSLIYEVVTGKKEIN</sequence>
<dbReference type="Pfam" id="PF01420">
    <property type="entry name" value="Methylase_S"/>
    <property type="match status" value="2"/>
</dbReference>
<evidence type="ECO:0000259" key="5">
    <source>
        <dbReference type="Pfam" id="PF01420"/>
    </source>
</evidence>
<name>A6UNV1_METVS</name>
<proteinExistence type="inferred from homology"/>
<dbReference type="AlphaFoldDB" id="A6UNV1"/>
<evidence type="ECO:0000313" key="7">
    <source>
        <dbReference type="Proteomes" id="UP000001107"/>
    </source>
</evidence>
<evidence type="ECO:0000256" key="1">
    <source>
        <dbReference type="ARBA" id="ARBA00010923"/>
    </source>
</evidence>
<gene>
    <name evidence="6" type="ordered locus">Mevan_0264</name>
</gene>
<dbReference type="KEGG" id="mvn:Mevan_0264"/>
<keyword evidence="2" id="KW-0680">Restriction system</keyword>
<dbReference type="GO" id="GO:0003677">
    <property type="term" value="F:DNA binding"/>
    <property type="evidence" value="ECO:0007669"/>
    <property type="project" value="UniProtKB-KW"/>
</dbReference>
<dbReference type="Proteomes" id="UP000001107">
    <property type="component" value="Chromosome"/>
</dbReference>
<keyword evidence="4" id="KW-0175">Coiled coil</keyword>
<dbReference type="EMBL" id="CP000742">
    <property type="protein sequence ID" value="ABR54173.1"/>
    <property type="molecule type" value="Genomic_DNA"/>
</dbReference>
<dbReference type="SUPFAM" id="SSF116734">
    <property type="entry name" value="DNA methylase specificity domain"/>
    <property type="match status" value="2"/>
</dbReference>
<dbReference type="GeneID" id="5324493"/>
<dbReference type="InterPro" id="IPR000055">
    <property type="entry name" value="Restrct_endonuc_typeI_TRD"/>
</dbReference>
<feature type="domain" description="Type I restriction modification DNA specificity" evidence="5">
    <location>
        <begin position="212"/>
        <end position="381"/>
    </location>
</feature>
<evidence type="ECO:0000313" key="6">
    <source>
        <dbReference type="EMBL" id="ABR54173.1"/>
    </source>
</evidence>
<keyword evidence="7" id="KW-1185">Reference proteome</keyword>